<dbReference type="InterPro" id="IPR036280">
    <property type="entry name" value="Multihaem_cyt_sf"/>
</dbReference>
<organism evidence="2 3">
    <name type="scientific">Oryzomonas rubra</name>
    <dbReference type="NCBI Taxonomy" id="2509454"/>
    <lineage>
        <taxon>Bacteria</taxon>
        <taxon>Pseudomonadati</taxon>
        <taxon>Thermodesulfobacteriota</taxon>
        <taxon>Desulfuromonadia</taxon>
        <taxon>Geobacterales</taxon>
        <taxon>Geobacteraceae</taxon>
        <taxon>Oryzomonas</taxon>
    </lineage>
</organism>
<evidence type="ECO:0000256" key="1">
    <source>
        <dbReference type="SAM" id="SignalP"/>
    </source>
</evidence>
<dbReference type="AlphaFoldDB" id="A0A5A9X9U0"/>
<accession>A0A5A9X9U0</accession>
<gene>
    <name evidence="2" type="ORF">ET418_13725</name>
</gene>
<keyword evidence="1" id="KW-0732">Signal</keyword>
<evidence type="ECO:0000313" key="3">
    <source>
        <dbReference type="Proteomes" id="UP000324298"/>
    </source>
</evidence>
<dbReference type="OrthoDB" id="5387482at2"/>
<evidence type="ECO:0000313" key="2">
    <source>
        <dbReference type="EMBL" id="KAA0889827.1"/>
    </source>
</evidence>
<dbReference type="EMBL" id="SRSD01000008">
    <property type="protein sequence ID" value="KAA0889827.1"/>
    <property type="molecule type" value="Genomic_DNA"/>
</dbReference>
<name>A0A5A9X9U0_9BACT</name>
<reference evidence="2 3" key="1">
    <citation type="submission" date="2019-04" db="EMBL/GenBank/DDBJ databases">
        <title>Geobacter ruber sp. nov., ferric-reducing bacteria isolated from paddy soil.</title>
        <authorList>
            <person name="Xu Z."/>
            <person name="Masuda Y."/>
            <person name="Itoh H."/>
            <person name="Senoo K."/>
        </authorList>
    </citation>
    <scope>NUCLEOTIDE SEQUENCE [LARGE SCALE GENOMIC DNA]</scope>
    <source>
        <strain evidence="2 3">Red88</strain>
    </source>
</reference>
<dbReference type="RefSeq" id="WP_149308439.1">
    <property type="nucleotide sequence ID" value="NZ_SRSD01000008.1"/>
</dbReference>
<comment type="caution">
    <text evidence="2">The sequence shown here is derived from an EMBL/GenBank/DDBJ whole genome shotgun (WGS) entry which is preliminary data.</text>
</comment>
<protein>
    <submittedName>
        <fullName evidence="2">Cytochrome C</fullName>
    </submittedName>
</protein>
<feature type="signal peptide" evidence="1">
    <location>
        <begin position="1"/>
        <end position="23"/>
    </location>
</feature>
<dbReference type="PROSITE" id="PS51257">
    <property type="entry name" value="PROKAR_LIPOPROTEIN"/>
    <property type="match status" value="1"/>
</dbReference>
<keyword evidence="3" id="KW-1185">Reference proteome</keyword>
<sequence>MKYLVASVAATLGLALSGCTMFSAWKSIPPPGGCDQCHTLAISTNWQVTYQPAMVSDERGRQYFQTPEYNLSQQGKQQSPLDTKKVEELACFDCHKSPTPAHQGRKGRFHH</sequence>
<dbReference type="Proteomes" id="UP000324298">
    <property type="component" value="Unassembled WGS sequence"/>
</dbReference>
<feature type="chain" id="PRO_5022725755" evidence="1">
    <location>
        <begin position="24"/>
        <end position="111"/>
    </location>
</feature>
<dbReference type="SUPFAM" id="SSF48695">
    <property type="entry name" value="Multiheme cytochromes"/>
    <property type="match status" value="1"/>
</dbReference>
<proteinExistence type="predicted"/>